<evidence type="ECO:0000256" key="3">
    <source>
        <dbReference type="ARBA" id="ARBA00022691"/>
    </source>
</evidence>
<proteinExistence type="inferred from homology"/>
<keyword evidence="2" id="KW-0004">4Fe-4S</keyword>
<keyword evidence="5" id="KW-0408">Iron</keyword>
<dbReference type="PANTHER" id="PTHR30352:SF2">
    <property type="entry name" value="ANAEROBIC RIBONUCLEOSIDE-TRIPHOSPHATE REDUCTASE-ACTIVATING PROTEIN"/>
    <property type="match status" value="1"/>
</dbReference>
<evidence type="ECO:0000256" key="1">
    <source>
        <dbReference type="ARBA" id="ARBA00001966"/>
    </source>
</evidence>
<keyword evidence="7" id="KW-0560">Oxidoreductase</keyword>
<dbReference type="SFLD" id="SFLDG01063">
    <property type="entry name" value="activating_enzymes__group_1"/>
    <property type="match status" value="1"/>
</dbReference>
<dbReference type="InterPro" id="IPR012837">
    <property type="entry name" value="NrdG"/>
</dbReference>
<keyword evidence="3" id="KW-0949">S-adenosyl-L-methionine</keyword>
<dbReference type="AlphaFoldDB" id="A0AB39VFB2"/>
<comment type="cofactor">
    <cofactor evidence="1">
        <name>[4Fe-4S] cluster</name>
        <dbReference type="ChEBI" id="CHEBI:49883"/>
    </cofactor>
</comment>
<reference evidence="8" key="1">
    <citation type="submission" date="2024-07" db="EMBL/GenBank/DDBJ databases">
        <authorList>
            <person name="Li X.-J."/>
            <person name="Wang X."/>
        </authorList>
    </citation>
    <scope>NUCLEOTIDE SEQUENCE</scope>
    <source>
        <strain evidence="8">HSP-334</strain>
    </source>
</reference>
<evidence type="ECO:0000256" key="2">
    <source>
        <dbReference type="ARBA" id="ARBA00022485"/>
    </source>
</evidence>
<comment type="function">
    <text evidence="7">Activation of anaerobic ribonucleoside-triphosphate reductase under anaerobic conditions by generation of an organic free radical, using S-adenosylmethionine and reduced flavodoxin as cosubstrates to produce 5'-deoxy-adenosine.</text>
</comment>
<dbReference type="RefSeq" id="WP_369710610.1">
    <property type="nucleotide sequence ID" value="NZ_CP165644.1"/>
</dbReference>
<dbReference type="EMBL" id="CP165644">
    <property type="protein sequence ID" value="XDU66215.1"/>
    <property type="molecule type" value="Genomic_DNA"/>
</dbReference>
<keyword evidence="6" id="KW-0411">Iron-sulfur</keyword>
<keyword evidence="4" id="KW-0479">Metal-binding</keyword>
<evidence type="ECO:0000256" key="7">
    <source>
        <dbReference type="PIRNR" id="PIRNR000368"/>
    </source>
</evidence>
<evidence type="ECO:0000256" key="4">
    <source>
        <dbReference type="ARBA" id="ARBA00022723"/>
    </source>
</evidence>
<dbReference type="GO" id="GO:0051539">
    <property type="term" value="F:4 iron, 4 sulfur cluster binding"/>
    <property type="evidence" value="ECO:0007669"/>
    <property type="project" value="UniProtKB-KW"/>
</dbReference>
<dbReference type="GO" id="GO:0043365">
    <property type="term" value="F:[formate-C-acetyltransferase]-activating enzyme activity"/>
    <property type="evidence" value="ECO:0007669"/>
    <property type="project" value="InterPro"/>
</dbReference>
<name>A0AB39VFB2_9FUSO</name>
<dbReference type="InterPro" id="IPR013785">
    <property type="entry name" value="Aldolase_TIM"/>
</dbReference>
<gene>
    <name evidence="8" type="ORF">AB8B22_07265</name>
</gene>
<evidence type="ECO:0000256" key="5">
    <source>
        <dbReference type="ARBA" id="ARBA00023004"/>
    </source>
</evidence>
<dbReference type="EC" id="1.97.1.-" evidence="7"/>
<evidence type="ECO:0000313" key="8">
    <source>
        <dbReference type="EMBL" id="XDU66215.1"/>
    </source>
</evidence>
<evidence type="ECO:0000256" key="6">
    <source>
        <dbReference type="ARBA" id="ARBA00023014"/>
    </source>
</evidence>
<accession>A0AB39VFB2</accession>
<dbReference type="Pfam" id="PF13353">
    <property type="entry name" value="Fer4_12"/>
    <property type="match status" value="1"/>
</dbReference>
<dbReference type="GO" id="GO:0046872">
    <property type="term" value="F:metal ion binding"/>
    <property type="evidence" value="ECO:0007669"/>
    <property type="project" value="UniProtKB-KW"/>
</dbReference>
<dbReference type="KEGG" id="lrug:AB8B22_07265"/>
<dbReference type="PANTHER" id="PTHR30352">
    <property type="entry name" value="PYRUVATE FORMATE-LYASE-ACTIVATING ENZYME"/>
    <property type="match status" value="1"/>
</dbReference>
<dbReference type="SFLD" id="SFLDS00029">
    <property type="entry name" value="Radical_SAM"/>
    <property type="match status" value="1"/>
</dbReference>
<comment type="similarity">
    <text evidence="7">Belongs to the organic radical-activating enzymes family.</text>
</comment>
<sequence>MLINIAKIDKNCRVLGPGKRYIIWVQGCFFKCKGCYNVEYQSFEGKILIDTEEIIKDILSVKDKIEGVTFLGGEPLLQAKQLTKIAKKCQENDLSVLCYTGFEYEDLKGMKNKNVEELFKYVDVLIDGLYVEELAINREFKGSSNQKIIYFTNRYKKKDFDVENLYEIEIDENNLHIKGFYK</sequence>
<organism evidence="8">
    <name type="scientific">Leptotrichia rugosa</name>
    <dbReference type="NCBI Taxonomy" id="3239302"/>
    <lineage>
        <taxon>Bacteria</taxon>
        <taxon>Fusobacteriati</taxon>
        <taxon>Fusobacteriota</taxon>
        <taxon>Fusobacteriia</taxon>
        <taxon>Fusobacteriales</taxon>
        <taxon>Leptotrichiaceae</taxon>
        <taxon>Leptotrichia</taxon>
    </lineage>
</organism>
<dbReference type="InterPro" id="IPR058240">
    <property type="entry name" value="rSAM_sf"/>
</dbReference>
<dbReference type="SUPFAM" id="SSF102114">
    <property type="entry name" value="Radical SAM enzymes"/>
    <property type="match status" value="1"/>
</dbReference>
<dbReference type="PIRSF" id="PIRSF000368">
    <property type="entry name" value="NrdG"/>
    <property type="match status" value="1"/>
</dbReference>
<dbReference type="Gene3D" id="3.20.20.70">
    <property type="entry name" value="Aldolase class I"/>
    <property type="match status" value="1"/>
</dbReference>
<dbReference type="SFLD" id="SFLDF00299">
    <property type="entry name" value="anaerobic_ribonucleoside-triph"/>
    <property type="match status" value="1"/>
</dbReference>
<protein>
    <recommendedName>
        <fullName evidence="7">Anaerobic ribonucleoside-triphosphate reductase-activating protein</fullName>
        <ecNumber evidence="7">1.97.1.-</ecNumber>
    </recommendedName>
</protein>
<dbReference type="GO" id="GO:0004748">
    <property type="term" value="F:ribonucleoside-diphosphate reductase activity, thioredoxin disulfide as acceptor"/>
    <property type="evidence" value="ECO:0007669"/>
    <property type="project" value="TreeGrafter"/>
</dbReference>
<dbReference type="InterPro" id="IPR007197">
    <property type="entry name" value="rSAM"/>
</dbReference>
<dbReference type="InterPro" id="IPR034457">
    <property type="entry name" value="Organic_radical-activating"/>
</dbReference>
<dbReference type="SFLD" id="SFLDG01066">
    <property type="entry name" value="organic_radical-activating_enz"/>
    <property type="match status" value="1"/>
</dbReference>